<accession>A0A022W9A0</accession>
<reference evidence="2" key="1">
    <citation type="submission" date="2014-02" db="EMBL/GenBank/DDBJ databases">
        <title>The Genome Sequence of Trichophyton rubrum (morphotype fischeri) CBS 288.86.</title>
        <authorList>
            <consortium name="The Broad Institute Genomics Platform"/>
            <person name="Cuomo C.A."/>
            <person name="White T.C."/>
            <person name="Graser Y."/>
            <person name="Martinez-Rossi N."/>
            <person name="Heitman J."/>
            <person name="Young S.K."/>
            <person name="Zeng Q."/>
            <person name="Gargeya S."/>
            <person name="Abouelleil A."/>
            <person name="Alvarado L."/>
            <person name="Chapman S.B."/>
            <person name="Gainer-Dewar J."/>
            <person name="Goldberg J."/>
            <person name="Griggs A."/>
            <person name="Gujja S."/>
            <person name="Hansen M."/>
            <person name="Howarth C."/>
            <person name="Imamovic A."/>
            <person name="Larimer J."/>
            <person name="Martinez D."/>
            <person name="Murphy C."/>
            <person name="Pearson M.D."/>
            <person name="Persinoti G."/>
            <person name="Poon T."/>
            <person name="Priest M."/>
            <person name="Roberts A.D."/>
            <person name="Saif S."/>
            <person name="Shea T.D."/>
            <person name="Sykes S.N."/>
            <person name="Wortman J."/>
            <person name="Nusbaum C."/>
            <person name="Birren B."/>
        </authorList>
    </citation>
    <scope>NUCLEOTIDE SEQUENCE [LARGE SCALE GENOMIC DNA]</scope>
    <source>
        <strain evidence="2">CBS 288.86</strain>
    </source>
</reference>
<feature type="compositionally biased region" description="Basic residues" evidence="1">
    <location>
        <begin position="1"/>
        <end position="12"/>
    </location>
</feature>
<gene>
    <name evidence="2" type="ORF">H103_02447</name>
</gene>
<dbReference type="Proteomes" id="UP000023758">
    <property type="component" value="Unassembled WGS sequence"/>
</dbReference>
<dbReference type="EMBL" id="KK207770">
    <property type="protein sequence ID" value="EZF54899.1"/>
    <property type="molecule type" value="Genomic_DNA"/>
</dbReference>
<evidence type="ECO:0000313" key="2">
    <source>
        <dbReference type="EMBL" id="EZF54899.1"/>
    </source>
</evidence>
<feature type="region of interest" description="Disordered" evidence="1">
    <location>
        <begin position="1"/>
        <end position="31"/>
    </location>
</feature>
<name>A0A022W9A0_TRIRU</name>
<dbReference type="HOGENOM" id="CLU_1897697_0_0_1"/>
<dbReference type="AlphaFoldDB" id="A0A022W9A0"/>
<protein>
    <submittedName>
        <fullName evidence="2">Uncharacterized protein</fullName>
    </submittedName>
</protein>
<proteinExistence type="predicted"/>
<organism evidence="2">
    <name type="scientific">Trichophyton rubrum CBS 288.86</name>
    <dbReference type="NCBI Taxonomy" id="1215330"/>
    <lineage>
        <taxon>Eukaryota</taxon>
        <taxon>Fungi</taxon>
        <taxon>Dikarya</taxon>
        <taxon>Ascomycota</taxon>
        <taxon>Pezizomycotina</taxon>
        <taxon>Eurotiomycetes</taxon>
        <taxon>Eurotiomycetidae</taxon>
        <taxon>Onygenales</taxon>
        <taxon>Arthrodermataceae</taxon>
        <taxon>Trichophyton</taxon>
    </lineage>
</organism>
<sequence length="134" mass="15140">MQHSKRTKKKRVRMSEEETRKRKGQNPKYSKLCSCRGKKKKTCTSSYMSIKLTYNLVQILLGYRSGSVGYGWCSATRGRSTGYRLLMLRRHCNSITRTSAGTPGARAGCSSRSRHIGDFLISCQGDPFSVLRGY</sequence>
<evidence type="ECO:0000256" key="1">
    <source>
        <dbReference type="SAM" id="MobiDB-lite"/>
    </source>
</evidence>